<proteinExistence type="predicted"/>
<protein>
    <submittedName>
        <fullName evidence="1">Uncharacterized protein</fullName>
    </submittedName>
</protein>
<dbReference type="Proteomes" id="UP001281147">
    <property type="component" value="Unassembled WGS sequence"/>
</dbReference>
<evidence type="ECO:0000313" key="1">
    <source>
        <dbReference type="EMBL" id="KAK3714077.1"/>
    </source>
</evidence>
<reference evidence="1" key="1">
    <citation type="submission" date="2023-07" db="EMBL/GenBank/DDBJ databases">
        <title>Black Yeasts Isolated from many extreme environments.</title>
        <authorList>
            <person name="Coleine C."/>
            <person name="Stajich J.E."/>
            <person name="Selbmann L."/>
        </authorList>
    </citation>
    <scope>NUCLEOTIDE SEQUENCE</scope>
    <source>
        <strain evidence="1">CCFEE 5714</strain>
    </source>
</reference>
<comment type="caution">
    <text evidence="1">The sequence shown here is derived from an EMBL/GenBank/DDBJ whole genome shotgun (WGS) entry which is preliminary data.</text>
</comment>
<sequence length="608" mass="66726">MADLCLSVLKLSYATGVREDNTIPWTHLTASDIFVLVKGKDVGIADQQLDLRIVQGTTVLVGLTRYIDKAVEARRRSEQAGITPQVEQLPIFGITKDSLIALRYRLEDGKARRLQLRMRNPTECQQVVNVLERRGMEFQVQRPGTARPGTTGRPNTDSSQNRPLTVQKSSPYFEPPAAAHQRNPFHVPSVEAGSLSQVRPSSPHKPIEPVSYEMPPPRFFSRDEGTAPREAKPARPTTAQIYRSYTTPSQASQYDTQDVASAAPQTYVERPSSTSHVTNLEAIREAAVDTNTPPKTAPGVSQAAFPIRTSNDHNSSSTFDINNAALLSSDPAEPRPSSARPSTAMSSAFPDTLEHEIPPVRELPFKRPESHRSTSDRSNSRPTTSALDLPPLPKPKLAKASSTAPMESSTPSPSKNTSPVRPHTASPLKRSFETYWDEHSRGEESAATTKQRDTVSPSHSPTKSAPSTTHPTSPEPQTRKPSRMDELLARKGPLSERSTNAKVPRMNSLADAPYEVESSPGTAASPAKAAENSVVVSSASAIGSDYTKRPYMSPQRDEMSSLREYASQSREDRIAILDEFMIANIENNNFTMLCEDVENCWRRIALGL</sequence>
<evidence type="ECO:0000313" key="2">
    <source>
        <dbReference type="Proteomes" id="UP001281147"/>
    </source>
</evidence>
<dbReference type="EMBL" id="JAUTXU010000058">
    <property type="protein sequence ID" value="KAK3714077.1"/>
    <property type="molecule type" value="Genomic_DNA"/>
</dbReference>
<organism evidence="1 2">
    <name type="scientific">Vermiconidia calcicola</name>
    <dbReference type="NCBI Taxonomy" id="1690605"/>
    <lineage>
        <taxon>Eukaryota</taxon>
        <taxon>Fungi</taxon>
        <taxon>Dikarya</taxon>
        <taxon>Ascomycota</taxon>
        <taxon>Pezizomycotina</taxon>
        <taxon>Dothideomycetes</taxon>
        <taxon>Dothideomycetidae</taxon>
        <taxon>Mycosphaerellales</taxon>
        <taxon>Extremaceae</taxon>
        <taxon>Vermiconidia</taxon>
    </lineage>
</organism>
<accession>A0ACC3NCX5</accession>
<keyword evidence="2" id="KW-1185">Reference proteome</keyword>
<gene>
    <name evidence="1" type="ORF">LTR37_008106</name>
</gene>
<name>A0ACC3NCX5_9PEZI</name>